<name>A0A5C5U8A5_9GAMM</name>
<dbReference type="AlphaFoldDB" id="A0A5C5U8A5"/>
<dbReference type="Proteomes" id="UP000315949">
    <property type="component" value="Unassembled WGS sequence"/>
</dbReference>
<evidence type="ECO:0000313" key="2">
    <source>
        <dbReference type="Proteomes" id="UP000315949"/>
    </source>
</evidence>
<organism evidence="1 2">
    <name type="scientific">Luteimonas wenzhouensis</name>
    <dbReference type="NCBI Taxonomy" id="2599615"/>
    <lineage>
        <taxon>Bacteria</taxon>
        <taxon>Pseudomonadati</taxon>
        <taxon>Pseudomonadota</taxon>
        <taxon>Gammaproteobacteria</taxon>
        <taxon>Lysobacterales</taxon>
        <taxon>Lysobacteraceae</taxon>
        <taxon>Luteimonas</taxon>
    </lineage>
</organism>
<evidence type="ECO:0000313" key="1">
    <source>
        <dbReference type="EMBL" id="TWT21610.1"/>
    </source>
</evidence>
<keyword evidence="2" id="KW-1185">Reference proteome</keyword>
<gene>
    <name evidence="1" type="ORF">FQY79_00250</name>
</gene>
<dbReference type="RefSeq" id="WP_146309672.1">
    <property type="nucleotide sequence ID" value="NZ_VOHE01000001.1"/>
</dbReference>
<dbReference type="EMBL" id="VOHE01000001">
    <property type="protein sequence ID" value="TWT21610.1"/>
    <property type="molecule type" value="Genomic_DNA"/>
</dbReference>
<proteinExistence type="predicted"/>
<protein>
    <recommendedName>
        <fullName evidence="3">DUF2188 domain-containing protein</fullName>
    </recommendedName>
</protein>
<evidence type="ECO:0008006" key="3">
    <source>
        <dbReference type="Google" id="ProtNLM"/>
    </source>
</evidence>
<accession>A0A5C5U8A5</accession>
<sequence>MSGSILRLLRSGGGWQLLDGETPIFWFPERAKGLEIAQLMAEARALNHGEPVTVQAQTDDGELETLATPGVA</sequence>
<comment type="caution">
    <text evidence="1">The sequence shown here is derived from an EMBL/GenBank/DDBJ whole genome shotgun (WGS) entry which is preliminary data.</text>
</comment>
<dbReference type="OrthoDB" id="5975757at2"/>
<reference evidence="1 2" key="1">
    <citation type="submission" date="2019-07" db="EMBL/GenBank/DDBJ databases">
        <title>Luteimonas sp. YD-1 nov., isolated from acidic soil.</title>
        <authorList>
            <person name="Zhou J."/>
        </authorList>
    </citation>
    <scope>NUCLEOTIDE SEQUENCE [LARGE SCALE GENOMIC DNA]</scope>
    <source>
        <strain evidence="1 2">YD-1</strain>
    </source>
</reference>